<dbReference type="AlphaFoldDB" id="A0ABD2MVE0"/>
<evidence type="ECO:0000313" key="2">
    <source>
        <dbReference type="EMBL" id="KAL3270359.1"/>
    </source>
</evidence>
<evidence type="ECO:0000313" key="3">
    <source>
        <dbReference type="Proteomes" id="UP001516400"/>
    </source>
</evidence>
<protein>
    <submittedName>
        <fullName evidence="2">Uncharacterized protein</fullName>
    </submittedName>
</protein>
<sequence length="190" mass="21750">MLRRPTTSTMSYKCWMNIRYLTEILYLCKSGNLVGVWKCCLPWCAPAEGKAQTPSPPSPPEPANESPTRVRQPSPLHDIQEEELDFLVDEEYTNEEINEIKDIRPLSIRSSYRKNRRNVQNQSPTLPLRTSRKAQKTRSTSSTTSSEISSSTISSPAPVKMQAEQGSIGDLQKYHNRYLRNRRHTLANVR</sequence>
<evidence type="ECO:0000256" key="1">
    <source>
        <dbReference type="SAM" id="MobiDB-lite"/>
    </source>
</evidence>
<feature type="region of interest" description="Disordered" evidence="1">
    <location>
        <begin position="49"/>
        <end position="76"/>
    </location>
</feature>
<organism evidence="2 3">
    <name type="scientific">Cryptolaemus montrouzieri</name>
    <dbReference type="NCBI Taxonomy" id="559131"/>
    <lineage>
        <taxon>Eukaryota</taxon>
        <taxon>Metazoa</taxon>
        <taxon>Ecdysozoa</taxon>
        <taxon>Arthropoda</taxon>
        <taxon>Hexapoda</taxon>
        <taxon>Insecta</taxon>
        <taxon>Pterygota</taxon>
        <taxon>Neoptera</taxon>
        <taxon>Endopterygota</taxon>
        <taxon>Coleoptera</taxon>
        <taxon>Polyphaga</taxon>
        <taxon>Cucujiformia</taxon>
        <taxon>Coccinelloidea</taxon>
        <taxon>Coccinellidae</taxon>
        <taxon>Scymninae</taxon>
        <taxon>Scymnini</taxon>
        <taxon>Cryptolaemus</taxon>
    </lineage>
</organism>
<dbReference type="EMBL" id="JABFTP020000021">
    <property type="protein sequence ID" value="KAL3270359.1"/>
    <property type="molecule type" value="Genomic_DNA"/>
</dbReference>
<gene>
    <name evidence="2" type="ORF">HHI36_009407</name>
</gene>
<feature type="compositionally biased region" description="Low complexity" evidence="1">
    <location>
        <begin position="139"/>
        <end position="155"/>
    </location>
</feature>
<comment type="caution">
    <text evidence="2">The sequence shown here is derived from an EMBL/GenBank/DDBJ whole genome shotgun (WGS) entry which is preliminary data.</text>
</comment>
<keyword evidence="3" id="KW-1185">Reference proteome</keyword>
<proteinExistence type="predicted"/>
<reference evidence="2 3" key="1">
    <citation type="journal article" date="2021" name="BMC Biol.">
        <title>Horizontally acquired antibacterial genes associated with adaptive radiation of ladybird beetles.</title>
        <authorList>
            <person name="Li H.S."/>
            <person name="Tang X.F."/>
            <person name="Huang Y.H."/>
            <person name="Xu Z.Y."/>
            <person name="Chen M.L."/>
            <person name="Du X.Y."/>
            <person name="Qiu B.Y."/>
            <person name="Chen P.T."/>
            <person name="Zhang W."/>
            <person name="Slipinski A."/>
            <person name="Escalona H.E."/>
            <person name="Waterhouse R.M."/>
            <person name="Zwick A."/>
            <person name="Pang H."/>
        </authorList>
    </citation>
    <scope>NUCLEOTIDE SEQUENCE [LARGE SCALE GENOMIC DNA]</scope>
    <source>
        <strain evidence="2">SYSU2018</strain>
    </source>
</reference>
<accession>A0ABD2MVE0</accession>
<name>A0ABD2MVE0_9CUCU</name>
<feature type="region of interest" description="Disordered" evidence="1">
    <location>
        <begin position="112"/>
        <end position="165"/>
    </location>
</feature>
<dbReference type="Proteomes" id="UP001516400">
    <property type="component" value="Unassembled WGS sequence"/>
</dbReference>